<dbReference type="CDD" id="cd07325">
    <property type="entry name" value="M48_Ste24p_like"/>
    <property type="match status" value="1"/>
</dbReference>
<evidence type="ECO:0000256" key="10">
    <source>
        <dbReference type="RuleBase" id="RU003983"/>
    </source>
</evidence>
<dbReference type="Proteomes" id="UP000585050">
    <property type="component" value="Unassembled WGS sequence"/>
</dbReference>
<keyword evidence="8 10" id="KW-0482">Metalloprotease</keyword>
<name>A0A7X8XWM8_9BACT</name>
<evidence type="ECO:0000256" key="6">
    <source>
        <dbReference type="ARBA" id="ARBA00022833"/>
    </source>
</evidence>
<evidence type="ECO:0000313" key="13">
    <source>
        <dbReference type="Proteomes" id="UP000585050"/>
    </source>
</evidence>
<keyword evidence="1" id="KW-1003">Cell membrane</keyword>
<sequence>MANQSLKIRKIHFKNIKAAAWEHPVDKVALKSLKKIKGLDTVVKFVISKSTEKSLRMMTLASSVRCNERQFPKIYQLLVECCQILDVEVIPEIYVSQSPILNAGALGVENPFIILNSSILETFNDDEIQAVIAHELGHILSGHVLYHTLLSILLKVSVVDLGIPLGNTALLGIIAGLKEWQRKSELSADRASLLVTQNPETSINLLMKTAGGNLIDQMNLGEFLQQAKEYEESNTMLDNTHKFFNTIFETHPFPVSRINELMKWVQSGEYDLILNGNYNLETDISYDSKEAKESYYDDFNQMSQPFVETAKQASDYIKNLYQNLKDKEE</sequence>
<gene>
    <name evidence="12" type="ORF">HGP29_14610</name>
</gene>
<dbReference type="PANTHER" id="PTHR43221:SF3">
    <property type="entry name" value="SLL1280 PROTEIN"/>
    <property type="match status" value="1"/>
</dbReference>
<keyword evidence="4" id="KW-0479">Metal-binding</keyword>
<dbReference type="EMBL" id="JABAIL010000004">
    <property type="protein sequence ID" value="NLR92447.1"/>
    <property type="molecule type" value="Genomic_DNA"/>
</dbReference>
<keyword evidence="5 10" id="KW-0378">Hydrolase</keyword>
<evidence type="ECO:0000256" key="5">
    <source>
        <dbReference type="ARBA" id="ARBA00022801"/>
    </source>
</evidence>
<evidence type="ECO:0000313" key="12">
    <source>
        <dbReference type="EMBL" id="NLR92447.1"/>
    </source>
</evidence>
<keyword evidence="3" id="KW-0812">Transmembrane</keyword>
<dbReference type="GO" id="GO:0046872">
    <property type="term" value="F:metal ion binding"/>
    <property type="evidence" value="ECO:0007669"/>
    <property type="project" value="UniProtKB-KW"/>
</dbReference>
<dbReference type="GO" id="GO:0004222">
    <property type="term" value="F:metalloendopeptidase activity"/>
    <property type="evidence" value="ECO:0007669"/>
    <property type="project" value="InterPro"/>
</dbReference>
<dbReference type="GO" id="GO:0006508">
    <property type="term" value="P:proteolysis"/>
    <property type="evidence" value="ECO:0007669"/>
    <property type="project" value="UniProtKB-KW"/>
</dbReference>
<organism evidence="12 13">
    <name type="scientific">Flammeovirga agarivorans</name>
    <dbReference type="NCBI Taxonomy" id="2726742"/>
    <lineage>
        <taxon>Bacteria</taxon>
        <taxon>Pseudomonadati</taxon>
        <taxon>Bacteroidota</taxon>
        <taxon>Cytophagia</taxon>
        <taxon>Cytophagales</taxon>
        <taxon>Flammeovirgaceae</taxon>
        <taxon>Flammeovirga</taxon>
    </lineage>
</organism>
<evidence type="ECO:0000256" key="1">
    <source>
        <dbReference type="ARBA" id="ARBA00022475"/>
    </source>
</evidence>
<evidence type="ECO:0000256" key="4">
    <source>
        <dbReference type="ARBA" id="ARBA00022723"/>
    </source>
</evidence>
<evidence type="ECO:0000256" key="2">
    <source>
        <dbReference type="ARBA" id="ARBA00022670"/>
    </source>
</evidence>
<dbReference type="PANTHER" id="PTHR43221">
    <property type="entry name" value="PROTEASE HTPX"/>
    <property type="match status" value="1"/>
</dbReference>
<dbReference type="InterPro" id="IPR050083">
    <property type="entry name" value="HtpX_protease"/>
</dbReference>
<comment type="similarity">
    <text evidence="10">Belongs to the peptidase M48 family.</text>
</comment>
<keyword evidence="6 10" id="KW-0862">Zinc</keyword>
<proteinExistence type="inferred from homology"/>
<keyword evidence="2 10" id="KW-0645">Protease</keyword>
<evidence type="ECO:0000256" key="3">
    <source>
        <dbReference type="ARBA" id="ARBA00022692"/>
    </source>
</evidence>
<comment type="cofactor">
    <cofactor evidence="10">
        <name>Zn(2+)</name>
        <dbReference type="ChEBI" id="CHEBI:29105"/>
    </cofactor>
    <text evidence="10">Binds 1 zinc ion per subunit.</text>
</comment>
<dbReference type="RefSeq" id="WP_168883158.1">
    <property type="nucleotide sequence ID" value="NZ_JABAIL010000004.1"/>
</dbReference>
<evidence type="ECO:0000256" key="7">
    <source>
        <dbReference type="ARBA" id="ARBA00022989"/>
    </source>
</evidence>
<comment type="caution">
    <text evidence="12">The sequence shown here is derived from an EMBL/GenBank/DDBJ whole genome shotgun (WGS) entry which is preliminary data.</text>
</comment>
<evidence type="ECO:0000256" key="9">
    <source>
        <dbReference type="ARBA" id="ARBA00023136"/>
    </source>
</evidence>
<dbReference type="Gene3D" id="3.30.2010.10">
    <property type="entry name" value="Metalloproteases ('zincins'), catalytic domain"/>
    <property type="match status" value="1"/>
</dbReference>
<keyword evidence="7" id="KW-1133">Transmembrane helix</keyword>
<dbReference type="Pfam" id="PF01435">
    <property type="entry name" value="Peptidase_M48"/>
    <property type="match status" value="1"/>
</dbReference>
<evidence type="ECO:0000256" key="8">
    <source>
        <dbReference type="ARBA" id="ARBA00023049"/>
    </source>
</evidence>
<keyword evidence="9" id="KW-0472">Membrane</keyword>
<reference evidence="12 13" key="1">
    <citation type="submission" date="2020-04" db="EMBL/GenBank/DDBJ databases">
        <title>Flammeovirga sp. SR4, a novel species isolated from seawater.</title>
        <authorList>
            <person name="Wang X."/>
        </authorList>
    </citation>
    <scope>NUCLEOTIDE SEQUENCE [LARGE SCALE GENOMIC DNA]</scope>
    <source>
        <strain evidence="12 13">SR4</strain>
    </source>
</reference>
<keyword evidence="13" id="KW-1185">Reference proteome</keyword>
<evidence type="ECO:0000259" key="11">
    <source>
        <dbReference type="Pfam" id="PF01435"/>
    </source>
</evidence>
<accession>A0A7X8XWM8</accession>
<feature type="domain" description="Peptidase M48" evidence="11">
    <location>
        <begin position="72"/>
        <end position="264"/>
    </location>
</feature>
<dbReference type="AlphaFoldDB" id="A0A7X8XWM8"/>
<protein>
    <submittedName>
        <fullName evidence="12">M48 family metallopeptidase</fullName>
    </submittedName>
</protein>
<dbReference type="InterPro" id="IPR001915">
    <property type="entry name" value="Peptidase_M48"/>
</dbReference>